<reference evidence="2 3" key="1">
    <citation type="journal article" date="2019" name="Sci. Rep.">
        <title>Orb-weaving spider Araneus ventricosus genome elucidates the spidroin gene catalogue.</title>
        <authorList>
            <person name="Kono N."/>
            <person name="Nakamura H."/>
            <person name="Ohtoshi R."/>
            <person name="Moran D.A.P."/>
            <person name="Shinohara A."/>
            <person name="Yoshida Y."/>
            <person name="Fujiwara M."/>
            <person name="Mori M."/>
            <person name="Tomita M."/>
            <person name="Arakawa K."/>
        </authorList>
    </citation>
    <scope>NUCLEOTIDE SEQUENCE [LARGE SCALE GENOMIC DNA]</scope>
</reference>
<dbReference type="AlphaFoldDB" id="A0A4Y2FN65"/>
<comment type="caution">
    <text evidence="2">The sequence shown here is derived from an EMBL/GenBank/DDBJ whole genome shotgun (WGS) entry which is preliminary data.</text>
</comment>
<organism evidence="2 3">
    <name type="scientific">Araneus ventricosus</name>
    <name type="common">Orbweaver spider</name>
    <name type="synonym">Epeira ventricosa</name>
    <dbReference type="NCBI Taxonomy" id="182803"/>
    <lineage>
        <taxon>Eukaryota</taxon>
        <taxon>Metazoa</taxon>
        <taxon>Ecdysozoa</taxon>
        <taxon>Arthropoda</taxon>
        <taxon>Chelicerata</taxon>
        <taxon>Arachnida</taxon>
        <taxon>Araneae</taxon>
        <taxon>Araneomorphae</taxon>
        <taxon>Entelegynae</taxon>
        <taxon>Araneoidea</taxon>
        <taxon>Araneidae</taxon>
        <taxon>Araneus</taxon>
    </lineage>
</organism>
<evidence type="ECO:0000313" key="2">
    <source>
        <dbReference type="EMBL" id="GBM41074.1"/>
    </source>
</evidence>
<dbReference type="OrthoDB" id="616263at2759"/>
<dbReference type="Proteomes" id="UP000499080">
    <property type="component" value="Unassembled WGS sequence"/>
</dbReference>
<proteinExistence type="predicted"/>
<evidence type="ECO:0000313" key="1">
    <source>
        <dbReference type="EMBL" id="GBM41067.1"/>
    </source>
</evidence>
<sequence length="102" mass="11515">MLSSCMAAPGPILLARLKNCCRSSSGKPGSTPPHIAQIWYLVTISKLKENLSGRRFSLDSDVKTDAENWLNGQDHDFYQAELNKLVPFPYKCLNRFGHYVEK</sequence>
<gene>
    <name evidence="1" type="ORF">AVEN_124781_1</name>
    <name evidence="2" type="ORF">AVEN_144356_1</name>
</gene>
<dbReference type="EMBL" id="BGPR01096152">
    <property type="protein sequence ID" value="GBM41067.1"/>
    <property type="molecule type" value="Genomic_DNA"/>
</dbReference>
<dbReference type="EMBL" id="BGPR01096155">
    <property type="protein sequence ID" value="GBM41074.1"/>
    <property type="molecule type" value="Genomic_DNA"/>
</dbReference>
<protein>
    <submittedName>
        <fullName evidence="2">Uncharacterized protein</fullName>
    </submittedName>
</protein>
<evidence type="ECO:0000313" key="3">
    <source>
        <dbReference type="Proteomes" id="UP000499080"/>
    </source>
</evidence>
<accession>A0A4Y2FN65</accession>
<keyword evidence="3" id="KW-1185">Reference proteome</keyword>
<name>A0A4Y2FN65_ARAVE</name>